<evidence type="ECO:0000313" key="6">
    <source>
        <dbReference type="RefSeq" id="XP_008298935.1"/>
    </source>
</evidence>
<dbReference type="InterPro" id="IPR032675">
    <property type="entry name" value="LRR_dom_sf"/>
</dbReference>
<proteinExistence type="predicted"/>
<dbReference type="SMART" id="SM01288">
    <property type="entry name" value="FISNA"/>
    <property type="match status" value="1"/>
</dbReference>
<organism evidence="5 6">
    <name type="scientific">Stegastes partitus</name>
    <name type="common">bicolor damselfish</name>
    <dbReference type="NCBI Taxonomy" id="144197"/>
    <lineage>
        <taxon>Eukaryota</taxon>
        <taxon>Metazoa</taxon>
        <taxon>Chordata</taxon>
        <taxon>Craniata</taxon>
        <taxon>Vertebrata</taxon>
        <taxon>Euteleostomi</taxon>
        <taxon>Actinopterygii</taxon>
        <taxon>Neopterygii</taxon>
        <taxon>Teleostei</taxon>
        <taxon>Neoteleostei</taxon>
        <taxon>Acanthomorphata</taxon>
        <taxon>Ovalentaria</taxon>
        <taxon>Pomacentridae</taxon>
        <taxon>Stegastes</taxon>
    </lineage>
</organism>
<dbReference type="InterPro" id="IPR001870">
    <property type="entry name" value="B30.2/SPRY"/>
</dbReference>
<dbReference type="InterPro" id="IPR051261">
    <property type="entry name" value="NLR"/>
</dbReference>
<dbReference type="RefSeq" id="XP_008298935.1">
    <property type="nucleotide sequence ID" value="XM_008300713.1"/>
</dbReference>
<dbReference type="Pfam" id="PF13765">
    <property type="entry name" value="PRY"/>
    <property type="match status" value="1"/>
</dbReference>
<dbReference type="Gene3D" id="2.60.120.920">
    <property type="match status" value="1"/>
</dbReference>
<accession>A0A9Y4NKH3</accession>
<dbReference type="SUPFAM" id="SSF52047">
    <property type="entry name" value="RNI-like"/>
    <property type="match status" value="1"/>
</dbReference>
<dbReference type="AlphaFoldDB" id="A0A9Y4NKH3"/>
<dbReference type="PRINTS" id="PR01407">
    <property type="entry name" value="BUTYPHLNCDUF"/>
</dbReference>
<dbReference type="GeneID" id="103371401"/>
<dbReference type="PROSITE" id="PS50188">
    <property type="entry name" value="B302_SPRY"/>
    <property type="match status" value="1"/>
</dbReference>
<feature type="domain" description="B30.2/SPRY" evidence="4">
    <location>
        <begin position="441"/>
        <end position="636"/>
    </location>
</feature>
<name>A0A9Y4NKH3_9TELE</name>
<evidence type="ECO:0000256" key="2">
    <source>
        <dbReference type="ARBA" id="ARBA00022737"/>
    </source>
</evidence>
<dbReference type="Pfam" id="PF14484">
    <property type="entry name" value="FISNA"/>
    <property type="match status" value="1"/>
</dbReference>
<dbReference type="InterPro" id="IPR006574">
    <property type="entry name" value="PRY"/>
</dbReference>
<dbReference type="SMART" id="SM00449">
    <property type="entry name" value="SPRY"/>
    <property type="match status" value="1"/>
</dbReference>
<dbReference type="CDD" id="cd16040">
    <property type="entry name" value="SPRY_PRY_SNTX"/>
    <property type="match status" value="1"/>
</dbReference>
<dbReference type="InterPro" id="IPR029495">
    <property type="entry name" value="NACHT-assoc"/>
</dbReference>
<gene>
    <name evidence="6" type="primary">LOC103371401</name>
</gene>
<dbReference type="SMART" id="SM00368">
    <property type="entry name" value="LRR_RI"/>
    <property type="match status" value="4"/>
</dbReference>
<protein>
    <submittedName>
        <fullName evidence="6">Tripartite motif-containing protein 16-like</fullName>
    </submittedName>
</protein>
<evidence type="ECO:0000256" key="1">
    <source>
        <dbReference type="ARBA" id="ARBA00022614"/>
    </source>
</evidence>
<dbReference type="PANTHER" id="PTHR24106">
    <property type="entry name" value="NACHT, LRR AND CARD DOMAINS-CONTAINING"/>
    <property type="match status" value="1"/>
</dbReference>
<dbReference type="InterPro" id="IPR043136">
    <property type="entry name" value="B30.2/SPRY_sf"/>
</dbReference>
<evidence type="ECO:0000256" key="3">
    <source>
        <dbReference type="SAM" id="MobiDB-lite"/>
    </source>
</evidence>
<dbReference type="Proteomes" id="UP000694891">
    <property type="component" value="Unplaced"/>
</dbReference>
<dbReference type="InterPro" id="IPR003877">
    <property type="entry name" value="SPRY_dom"/>
</dbReference>
<keyword evidence="2" id="KW-0677">Repeat</keyword>
<dbReference type="Gene3D" id="3.80.10.10">
    <property type="entry name" value="Ribonuclease Inhibitor"/>
    <property type="match status" value="1"/>
</dbReference>
<sequence>MRTRVKLREQSSRTDLLDLNLNLGVKSPKFLIHEQRPASPEPSCVSMKSDRSMIDPIEFKDGHQSVGGVKQQNSEDLRGQSVPQHQTDLDSVFMLLEENIVSFVKNELKKIQKVLGPDYSECLESQREEEEVLVGEDEDQRRSSRESFLKITLHFLRRMKQEELADRLHSRTITAMCRQQLKSNLKKKFQCVFEGIAKAGNPTLLNQIYTELYITEGGTAEVNDEHEYIKKKLSENLSAERSINLFHCLNELNDRSLVEEIQQSLRSGSLSTDELSPAQWSALVFILLSSEEHLVVFDLKKYSASEEALLRLLPVVKASNKALLSSCNLTERSCEALSSVLSSQSSSLRDLDLSNNDLRDSGVKLLSDGLKSPHCELETLRLSDCLVTEEGCASLASALRSNPSHLIELDLRNNNLQLQEFGVKLLCAGVVDPNWRLDALRVDSNREQKLTPGLRKYACKITLDPKSAHRNLKLSDNNKRVEAVIQQQPYPDHLERFDIFCQLLCRNGLTGRCYWEVEWSGRVDIAVAYRGIRRKGYSRTSRFGGNDQSWCLSCSDDHYSVWHNNAETIIPLPPSSISHRVAVYLDCPAGTLSFYTVSSDTLVHLHTFSTTFTGLLYPGFRVWSGSVTICPEAAAESH</sequence>
<feature type="region of interest" description="Disordered" evidence="3">
    <location>
        <begin position="60"/>
        <end position="82"/>
    </location>
</feature>
<dbReference type="InterPro" id="IPR001611">
    <property type="entry name" value="Leu-rich_rpt"/>
</dbReference>
<dbReference type="Pfam" id="PF00622">
    <property type="entry name" value="SPRY"/>
    <property type="match status" value="1"/>
</dbReference>
<dbReference type="SUPFAM" id="SSF49899">
    <property type="entry name" value="Concanavalin A-like lectins/glucanases"/>
    <property type="match status" value="1"/>
</dbReference>
<dbReference type="InterPro" id="IPR013320">
    <property type="entry name" value="ConA-like_dom_sf"/>
</dbReference>
<dbReference type="InterPro" id="IPR003879">
    <property type="entry name" value="Butyrophylin_SPRY"/>
</dbReference>
<keyword evidence="5" id="KW-1185">Reference proteome</keyword>
<reference evidence="6" key="1">
    <citation type="submission" date="2025-08" db="UniProtKB">
        <authorList>
            <consortium name="RefSeq"/>
        </authorList>
    </citation>
    <scope>IDENTIFICATION</scope>
</reference>
<evidence type="ECO:0000259" key="4">
    <source>
        <dbReference type="PROSITE" id="PS50188"/>
    </source>
</evidence>
<evidence type="ECO:0000313" key="5">
    <source>
        <dbReference type="Proteomes" id="UP000694891"/>
    </source>
</evidence>
<keyword evidence="1" id="KW-0433">Leucine-rich repeat</keyword>
<dbReference type="SMART" id="SM00589">
    <property type="entry name" value="PRY"/>
    <property type="match status" value="1"/>
</dbReference>
<dbReference type="Pfam" id="PF13516">
    <property type="entry name" value="LRR_6"/>
    <property type="match status" value="1"/>
</dbReference>